<evidence type="ECO:0000256" key="8">
    <source>
        <dbReference type="ARBA" id="ARBA00023125"/>
    </source>
</evidence>
<dbReference type="InterPro" id="IPR047112">
    <property type="entry name" value="RecG/Mfd"/>
</dbReference>
<dbReference type="SUPFAM" id="SSF52540">
    <property type="entry name" value="P-loop containing nucleoside triphosphate hydrolases"/>
    <property type="match status" value="1"/>
</dbReference>
<dbReference type="RefSeq" id="WP_076179558.1">
    <property type="nucleotide sequence ID" value="NZ_MKQP01000042.1"/>
</dbReference>
<dbReference type="GO" id="GO:0006281">
    <property type="term" value="P:DNA repair"/>
    <property type="evidence" value="ECO:0007669"/>
    <property type="project" value="UniProtKB-UniRule"/>
</dbReference>
<dbReference type="NCBIfam" id="NF008168">
    <property type="entry name" value="PRK10917.2-2"/>
    <property type="match status" value="1"/>
</dbReference>
<dbReference type="EC" id="5.6.2.4" evidence="13 15"/>
<evidence type="ECO:0000313" key="19">
    <source>
        <dbReference type="Proteomes" id="UP000187465"/>
    </source>
</evidence>
<dbReference type="Pfam" id="PF00271">
    <property type="entry name" value="Helicase_C"/>
    <property type="match status" value="1"/>
</dbReference>
<evidence type="ECO:0000256" key="5">
    <source>
        <dbReference type="ARBA" id="ARBA00022801"/>
    </source>
</evidence>
<dbReference type="Gene3D" id="2.40.50.140">
    <property type="entry name" value="Nucleic acid-binding proteins"/>
    <property type="match status" value="1"/>
</dbReference>
<evidence type="ECO:0000256" key="14">
    <source>
        <dbReference type="ARBA" id="ARBA00048988"/>
    </source>
</evidence>
<feature type="domain" description="Helicase C-terminal" evidence="17">
    <location>
        <begin position="452"/>
        <end position="612"/>
    </location>
</feature>
<dbReference type="InterPro" id="IPR001650">
    <property type="entry name" value="Helicase_C-like"/>
</dbReference>
<evidence type="ECO:0000256" key="15">
    <source>
        <dbReference type="RuleBase" id="RU363016"/>
    </source>
</evidence>
<accession>A0A1R0X0V0</accession>
<comment type="catalytic activity">
    <reaction evidence="14 15">
        <text>ATP + H2O = ADP + phosphate + H(+)</text>
        <dbReference type="Rhea" id="RHEA:13065"/>
        <dbReference type="ChEBI" id="CHEBI:15377"/>
        <dbReference type="ChEBI" id="CHEBI:15378"/>
        <dbReference type="ChEBI" id="CHEBI:30616"/>
        <dbReference type="ChEBI" id="CHEBI:43474"/>
        <dbReference type="ChEBI" id="CHEBI:456216"/>
        <dbReference type="EC" id="5.6.2.4"/>
    </reaction>
</comment>
<dbReference type="GO" id="GO:0003677">
    <property type="term" value="F:DNA binding"/>
    <property type="evidence" value="ECO:0007669"/>
    <property type="project" value="UniProtKB-KW"/>
</dbReference>
<keyword evidence="8" id="KW-0238">DNA-binding</keyword>
<evidence type="ECO:0000256" key="13">
    <source>
        <dbReference type="ARBA" id="ARBA00034808"/>
    </source>
</evidence>
<dbReference type="CDD" id="cd18811">
    <property type="entry name" value="SF2_C_RecG"/>
    <property type="match status" value="1"/>
</dbReference>
<dbReference type="Pfam" id="PF17191">
    <property type="entry name" value="RecG_wedge"/>
    <property type="match status" value="1"/>
</dbReference>
<evidence type="ECO:0000256" key="7">
    <source>
        <dbReference type="ARBA" id="ARBA00022840"/>
    </source>
</evidence>
<dbReference type="CDD" id="cd17992">
    <property type="entry name" value="DEXHc_RecG"/>
    <property type="match status" value="1"/>
</dbReference>
<dbReference type="PANTHER" id="PTHR47964:SF1">
    <property type="entry name" value="ATP-DEPENDENT DNA HELICASE HOMOLOG RECG, CHLOROPLASTIC"/>
    <property type="match status" value="1"/>
</dbReference>
<organism evidence="18 19">
    <name type="scientific">Paenibacillus odorifer</name>
    <dbReference type="NCBI Taxonomy" id="189426"/>
    <lineage>
        <taxon>Bacteria</taxon>
        <taxon>Bacillati</taxon>
        <taxon>Bacillota</taxon>
        <taxon>Bacilli</taxon>
        <taxon>Bacillales</taxon>
        <taxon>Paenibacillaceae</taxon>
        <taxon>Paenibacillus</taxon>
    </lineage>
</organism>
<dbReference type="GO" id="GO:0043138">
    <property type="term" value="F:3'-5' DNA helicase activity"/>
    <property type="evidence" value="ECO:0007669"/>
    <property type="project" value="UniProtKB-EC"/>
</dbReference>
<dbReference type="InterPro" id="IPR014001">
    <property type="entry name" value="Helicase_ATP-bd"/>
</dbReference>
<evidence type="ECO:0000256" key="12">
    <source>
        <dbReference type="ARBA" id="ARBA00034617"/>
    </source>
</evidence>
<proteinExistence type="inferred from homology"/>
<comment type="catalytic activity">
    <reaction evidence="12 15">
        <text>Couples ATP hydrolysis with the unwinding of duplex DNA by translocating in the 3'-5' direction.</text>
        <dbReference type="EC" id="5.6.2.4"/>
    </reaction>
</comment>
<evidence type="ECO:0000256" key="11">
    <source>
        <dbReference type="ARBA" id="ARBA00023235"/>
    </source>
</evidence>
<dbReference type="InterPro" id="IPR011545">
    <property type="entry name" value="DEAD/DEAH_box_helicase_dom"/>
</dbReference>
<dbReference type="NCBIfam" id="TIGR00643">
    <property type="entry name" value="recG"/>
    <property type="match status" value="1"/>
</dbReference>
<evidence type="ECO:0000256" key="1">
    <source>
        <dbReference type="ARBA" id="ARBA00007504"/>
    </source>
</evidence>
<dbReference type="SUPFAM" id="SSF50249">
    <property type="entry name" value="Nucleic acid-binding proteins"/>
    <property type="match status" value="1"/>
</dbReference>
<dbReference type="Gene3D" id="3.40.50.300">
    <property type="entry name" value="P-loop containing nucleotide triphosphate hydrolases"/>
    <property type="match status" value="2"/>
</dbReference>
<comment type="caution">
    <text evidence="18">The sequence shown here is derived from an EMBL/GenBank/DDBJ whole genome shotgun (WGS) entry which is preliminary data.</text>
</comment>
<dbReference type="GO" id="GO:0005524">
    <property type="term" value="F:ATP binding"/>
    <property type="evidence" value="ECO:0007669"/>
    <property type="project" value="UniProtKB-KW"/>
</dbReference>
<dbReference type="CDD" id="cd04488">
    <property type="entry name" value="RecG_wedge_OBF"/>
    <property type="match status" value="1"/>
</dbReference>
<dbReference type="GO" id="GO:0006310">
    <property type="term" value="P:DNA recombination"/>
    <property type="evidence" value="ECO:0007669"/>
    <property type="project" value="UniProtKB-UniRule"/>
</dbReference>
<evidence type="ECO:0000256" key="9">
    <source>
        <dbReference type="ARBA" id="ARBA00023172"/>
    </source>
</evidence>
<dbReference type="Pfam" id="PF19833">
    <property type="entry name" value="RecG_dom3_C"/>
    <property type="match status" value="1"/>
</dbReference>
<dbReference type="SMART" id="SM00490">
    <property type="entry name" value="HELICc"/>
    <property type="match status" value="1"/>
</dbReference>
<keyword evidence="9 15" id="KW-0233">DNA recombination</keyword>
<keyword evidence="11" id="KW-0413">Isomerase</keyword>
<sequence length="683" mass="77799">MTLALNQIEVKNITGVSAQKQSELHAFGVFTVKDLLEYYPFRYEDYRPRSLSETKHGDKVTVEAKVIGIPVLQRFGGKSRLSCKMVAEPWMFTATWFNRHYVREQLTVGREIVLTGKWDQKRNQITVTDYEFPDRGEGKTGTLQPVYSVGGKITQSWIRKVINQGLQQYGDLIPEILPHSIMREYEFMPRKRAIATIHRPEDTREGQQGRRRMVYEELFLFQLKMQAFRVLNRGRMDGVVHTVDNATVRQFVRSLPFELTDAQKRVELEILHDLRSPYCMNRLLQGDVGSGKTVLAAVALFATVRSGFQGALMVPTEILAEQHMRSLTRMFEPFGITVGLLTGSVTGRKRKELLASLQMGMLDIVVGTHALIQEDVFFRDLGLVVTDEQHRFGVNQRGVLRRKGYNPDVLTMTATPIPRTLAISVFGDMDVSTLSERPKGRVPITSYWVKHDLMDRVLNLIKREIDLGRQAYLICPLIEESEKLDVQNAIDLHIQMSQAFPSYKVGLLHGKMTPAEKDEVMRAFYNNELQLLVSTTVVEVGVDVPNATLMIIMDADRFGLSQLHQLRGRVGRGQHASFCVLVADPKSEIGRERMTAMTDTDDGFEISRRDLELRGPGDFFGTKQSGLPEFRLADMTADFEILEQARDDVAELLKDEAFWTSPEYASLRHYLQSEQIFQGELID</sequence>
<dbReference type="PROSITE" id="PS51192">
    <property type="entry name" value="HELICASE_ATP_BIND_1"/>
    <property type="match status" value="1"/>
</dbReference>
<evidence type="ECO:0000259" key="16">
    <source>
        <dbReference type="PROSITE" id="PS51192"/>
    </source>
</evidence>
<keyword evidence="10 15" id="KW-0234">DNA repair</keyword>
<dbReference type="InterPro" id="IPR027417">
    <property type="entry name" value="P-loop_NTPase"/>
</dbReference>
<keyword evidence="3 15" id="KW-0547">Nucleotide-binding</keyword>
<evidence type="ECO:0000256" key="6">
    <source>
        <dbReference type="ARBA" id="ARBA00022806"/>
    </source>
</evidence>
<dbReference type="NCBIfam" id="NF008165">
    <property type="entry name" value="PRK10917.1-3"/>
    <property type="match status" value="1"/>
</dbReference>
<dbReference type="PROSITE" id="PS51194">
    <property type="entry name" value="HELICASE_CTER"/>
    <property type="match status" value="1"/>
</dbReference>
<evidence type="ECO:0000256" key="2">
    <source>
        <dbReference type="ARBA" id="ARBA00017846"/>
    </source>
</evidence>
<evidence type="ECO:0000256" key="4">
    <source>
        <dbReference type="ARBA" id="ARBA00022763"/>
    </source>
</evidence>
<keyword evidence="6 15" id="KW-0347">Helicase</keyword>
<evidence type="ECO:0000313" key="18">
    <source>
        <dbReference type="EMBL" id="OMD26365.1"/>
    </source>
</evidence>
<dbReference type="InterPro" id="IPR033454">
    <property type="entry name" value="RecG_wedge"/>
</dbReference>
<name>A0A1R0X0V0_9BACL</name>
<feature type="domain" description="Helicase ATP-binding" evidence="16">
    <location>
        <begin position="273"/>
        <end position="434"/>
    </location>
</feature>
<dbReference type="AlphaFoldDB" id="A0A1R0X0V0"/>
<dbReference type="EMBL" id="MKQP01000042">
    <property type="protein sequence ID" value="OMD26365.1"/>
    <property type="molecule type" value="Genomic_DNA"/>
</dbReference>
<evidence type="ECO:0000259" key="17">
    <source>
        <dbReference type="PROSITE" id="PS51194"/>
    </source>
</evidence>
<reference evidence="18 19" key="1">
    <citation type="submission" date="2016-10" db="EMBL/GenBank/DDBJ databases">
        <title>Paenibacillus species isolates.</title>
        <authorList>
            <person name="Beno S.M."/>
        </authorList>
    </citation>
    <scope>NUCLEOTIDE SEQUENCE [LARGE SCALE GENOMIC DNA]</scope>
    <source>
        <strain evidence="18 19">FSL H7-0604</strain>
    </source>
</reference>
<dbReference type="Proteomes" id="UP000187465">
    <property type="component" value="Unassembled WGS sequence"/>
</dbReference>
<comment type="similarity">
    <text evidence="1 15">Belongs to the helicase family. RecG subfamily.</text>
</comment>
<dbReference type="PANTHER" id="PTHR47964">
    <property type="entry name" value="ATP-DEPENDENT DNA HELICASE HOMOLOG RECG, CHLOROPLASTIC"/>
    <property type="match status" value="1"/>
</dbReference>
<dbReference type="GO" id="GO:0016887">
    <property type="term" value="F:ATP hydrolysis activity"/>
    <property type="evidence" value="ECO:0007669"/>
    <property type="project" value="RHEA"/>
</dbReference>
<keyword evidence="4 15" id="KW-0227">DNA damage</keyword>
<keyword evidence="5 15" id="KW-0378">Hydrolase</keyword>
<protein>
    <recommendedName>
        <fullName evidence="2 15">ATP-dependent DNA helicase RecG</fullName>
        <ecNumber evidence="13 15">5.6.2.4</ecNumber>
    </recommendedName>
</protein>
<comment type="function">
    <text evidence="15">Plays a critical role in recombination and DNA repair. Helps process Holliday junction intermediates to mature products by catalyzing branch migration. Has replication fork regression activity, unwinds stalled or blocked replication forks to make a HJ that can be resolved. Has a DNA unwinding activity characteristic of a DNA helicase with 3'-5' polarity.</text>
</comment>
<keyword evidence="7 15" id="KW-0067">ATP-binding</keyword>
<dbReference type="Pfam" id="PF00270">
    <property type="entry name" value="DEAD"/>
    <property type="match status" value="1"/>
</dbReference>
<dbReference type="InterPro" id="IPR045562">
    <property type="entry name" value="RecG_dom3_C"/>
</dbReference>
<dbReference type="SMART" id="SM00487">
    <property type="entry name" value="DEXDc"/>
    <property type="match status" value="1"/>
</dbReference>
<evidence type="ECO:0000256" key="10">
    <source>
        <dbReference type="ARBA" id="ARBA00023204"/>
    </source>
</evidence>
<dbReference type="InterPro" id="IPR012340">
    <property type="entry name" value="NA-bd_OB-fold"/>
</dbReference>
<dbReference type="InterPro" id="IPR004609">
    <property type="entry name" value="ATP-dep_DNA_helicase_RecG"/>
</dbReference>
<evidence type="ECO:0000256" key="3">
    <source>
        <dbReference type="ARBA" id="ARBA00022741"/>
    </source>
</evidence>
<gene>
    <name evidence="18" type="ORF">BJP51_27170</name>
</gene>